<name>L8JAE2_9GAMM</name>
<accession>L8JAE2</accession>
<gene>
    <name evidence="1" type="ORF">C942_02337</name>
</gene>
<evidence type="ECO:0000313" key="1">
    <source>
        <dbReference type="EMBL" id="ELR64524.1"/>
    </source>
</evidence>
<dbReference type="RefSeq" id="WP_007467798.1">
    <property type="nucleotide sequence ID" value="NZ_AMZO01000025.1"/>
</dbReference>
<proteinExistence type="predicted"/>
<dbReference type="AlphaFoldDB" id="L8JAE2"/>
<sequence>MAFMAFVASDHGLNELGLGAKNMNFHFCSGDGSVEPSPVN</sequence>
<dbReference type="Proteomes" id="UP000011134">
    <property type="component" value="Unassembled WGS sequence"/>
</dbReference>
<dbReference type="PATRIC" id="fig|1056511.3.peg.3412"/>
<reference evidence="1 2" key="1">
    <citation type="submission" date="2012-12" db="EMBL/GenBank/DDBJ databases">
        <title>Genome Assembly of Photobacterium sp. AK15.</title>
        <authorList>
            <person name="Khatri I."/>
            <person name="Vaidya B."/>
            <person name="Srinivas T.N.R."/>
            <person name="Subramanian S."/>
            <person name="Pinnaka A."/>
        </authorList>
    </citation>
    <scope>NUCLEOTIDE SEQUENCE [LARGE SCALE GENOMIC DNA]</scope>
    <source>
        <strain evidence="1 2">AK15</strain>
    </source>
</reference>
<evidence type="ECO:0000313" key="2">
    <source>
        <dbReference type="Proteomes" id="UP000011134"/>
    </source>
</evidence>
<organism evidence="1 2">
    <name type="scientific">Photobacterium marinum</name>
    <dbReference type="NCBI Taxonomy" id="1056511"/>
    <lineage>
        <taxon>Bacteria</taxon>
        <taxon>Pseudomonadati</taxon>
        <taxon>Pseudomonadota</taxon>
        <taxon>Gammaproteobacteria</taxon>
        <taxon>Vibrionales</taxon>
        <taxon>Vibrionaceae</taxon>
        <taxon>Photobacterium</taxon>
    </lineage>
</organism>
<comment type="caution">
    <text evidence="1">The sequence shown here is derived from an EMBL/GenBank/DDBJ whole genome shotgun (WGS) entry which is preliminary data.</text>
</comment>
<keyword evidence="2" id="KW-1185">Reference proteome</keyword>
<dbReference type="EMBL" id="AMZO01000025">
    <property type="protein sequence ID" value="ELR64524.1"/>
    <property type="molecule type" value="Genomic_DNA"/>
</dbReference>
<protein>
    <submittedName>
        <fullName evidence="1">Uncharacterized protein</fullName>
    </submittedName>
</protein>